<protein>
    <submittedName>
        <fullName evidence="1">Uncharacterized protein</fullName>
    </submittedName>
</protein>
<sequence length="204" mass="22554">MAFGAAGECTERAGQITVKMTQRHSACYYLAARADSSLGGALGGEGFQGAQQTSYNTSQYHSSTEQIAIRDDPSRIVMPLHAQTHQVCLSRNLRKQTHRYKVFFGKYSTLLVHPEPTTGIEEVEFVDASTSAPPTSRLYDVTSRYKGNKPSRRLWSYDKPLERHQKGEVKEEGSKKGKKGANERCLICSSSKKSCLTELGGLCL</sequence>
<evidence type="ECO:0000313" key="2">
    <source>
        <dbReference type="Proteomes" id="UP000250043"/>
    </source>
</evidence>
<gene>
    <name evidence="1" type="ORF">OBBRIDRAFT_242489</name>
</gene>
<organism evidence="1 2">
    <name type="scientific">Obba rivulosa</name>
    <dbReference type="NCBI Taxonomy" id="1052685"/>
    <lineage>
        <taxon>Eukaryota</taxon>
        <taxon>Fungi</taxon>
        <taxon>Dikarya</taxon>
        <taxon>Basidiomycota</taxon>
        <taxon>Agaricomycotina</taxon>
        <taxon>Agaricomycetes</taxon>
        <taxon>Polyporales</taxon>
        <taxon>Gelatoporiaceae</taxon>
        <taxon>Obba</taxon>
    </lineage>
</organism>
<accession>A0A8E2AKX0</accession>
<dbReference type="AlphaFoldDB" id="A0A8E2AKX0"/>
<keyword evidence="2" id="KW-1185">Reference proteome</keyword>
<proteinExistence type="predicted"/>
<dbReference type="EMBL" id="KV722530">
    <property type="protein sequence ID" value="OCH86391.1"/>
    <property type="molecule type" value="Genomic_DNA"/>
</dbReference>
<name>A0A8E2AKX0_9APHY</name>
<dbReference type="Proteomes" id="UP000250043">
    <property type="component" value="Unassembled WGS sequence"/>
</dbReference>
<reference evidence="1 2" key="1">
    <citation type="submission" date="2016-07" db="EMBL/GenBank/DDBJ databases">
        <title>Draft genome of the white-rot fungus Obba rivulosa 3A-2.</title>
        <authorList>
            <consortium name="DOE Joint Genome Institute"/>
            <person name="Miettinen O."/>
            <person name="Riley R."/>
            <person name="Acob R."/>
            <person name="Barry K."/>
            <person name="Cullen D."/>
            <person name="De Vries R."/>
            <person name="Hainaut M."/>
            <person name="Hatakka A."/>
            <person name="Henrissat B."/>
            <person name="Hilden K."/>
            <person name="Kuo R."/>
            <person name="Labutti K."/>
            <person name="Lipzen A."/>
            <person name="Makela M.R."/>
            <person name="Sandor L."/>
            <person name="Spatafora J.W."/>
            <person name="Grigoriev I.V."/>
            <person name="Hibbett D.S."/>
        </authorList>
    </citation>
    <scope>NUCLEOTIDE SEQUENCE [LARGE SCALE GENOMIC DNA]</scope>
    <source>
        <strain evidence="1 2">3A-2</strain>
    </source>
</reference>
<evidence type="ECO:0000313" key="1">
    <source>
        <dbReference type="EMBL" id="OCH86391.1"/>
    </source>
</evidence>